<gene>
    <name evidence="7" type="ORF">Gasu_57630</name>
</gene>
<feature type="transmembrane region" description="Helical" evidence="6">
    <location>
        <begin position="12"/>
        <end position="33"/>
    </location>
</feature>
<sequence length="80" mass="8429">MSPETRDCMRKIQMGALLGSMVGGSFGLLYGGFEAFRHKGLTGPQRIGLALRSTVGAGMAFGFFLAVGTGIRGCGAHERY</sequence>
<protein>
    <recommendedName>
        <fullName evidence="9">Reactive oxygen species modulator 1</fullName>
    </recommendedName>
</protein>
<dbReference type="GO" id="GO:0005744">
    <property type="term" value="C:TIM23 mitochondrial import inner membrane translocase complex"/>
    <property type="evidence" value="ECO:0007669"/>
    <property type="project" value="TreeGrafter"/>
</dbReference>
<dbReference type="AlphaFoldDB" id="M2XT73"/>
<comment type="similarity">
    <text evidence="2">Belongs to the MGR2 family.</text>
</comment>
<dbReference type="GeneID" id="17085605"/>
<evidence type="ECO:0000256" key="3">
    <source>
        <dbReference type="ARBA" id="ARBA00022692"/>
    </source>
</evidence>
<dbReference type="OrthoDB" id="101at2759"/>
<dbReference type="Proteomes" id="UP000030680">
    <property type="component" value="Unassembled WGS sequence"/>
</dbReference>
<proteinExistence type="inferred from homology"/>
<keyword evidence="5 6" id="KW-0472">Membrane</keyword>
<dbReference type="EMBL" id="KB454545">
    <property type="protein sequence ID" value="EME26644.1"/>
    <property type="molecule type" value="Genomic_DNA"/>
</dbReference>
<evidence type="ECO:0000256" key="5">
    <source>
        <dbReference type="ARBA" id="ARBA00023136"/>
    </source>
</evidence>
<evidence type="ECO:0000256" key="6">
    <source>
        <dbReference type="SAM" id="Phobius"/>
    </source>
</evidence>
<organism evidence="7 8">
    <name type="scientific">Galdieria sulphuraria</name>
    <name type="common">Red alga</name>
    <dbReference type="NCBI Taxonomy" id="130081"/>
    <lineage>
        <taxon>Eukaryota</taxon>
        <taxon>Rhodophyta</taxon>
        <taxon>Bangiophyceae</taxon>
        <taxon>Galdieriales</taxon>
        <taxon>Galdieriaceae</taxon>
        <taxon>Galdieria</taxon>
    </lineage>
</organism>
<dbReference type="PANTHER" id="PTHR28525:SF1">
    <property type="entry name" value="REACTIVE OXYGEN SPECIES MODULATOR 1"/>
    <property type="match status" value="1"/>
</dbReference>
<reference evidence="8" key="1">
    <citation type="journal article" date="2013" name="Science">
        <title>Gene transfer from bacteria and archaea facilitated evolution of an extremophilic eukaryote.</title>
        <authorList>
            <person name="Schonknecht G."/>
            <person name="Chen W.H."/>
            <person name="Ternes C.M."/>
            <person name="Barbier G.G."/>
            <person name="Shrestha R.P."/>
            <person name="Stanke M."/>
            <person name="Brautigam A."/>
            <person name="Baker B.J."/>
            <person name="Banfield J.F."/>
            <person name="Garavito R.M."/>
            <person name="Carr K."/>
            <person name="Wilkerson C."/>
            <person name="Rensing S.A."/>
            <person name="Gagneul D."/>
            <person name="Dickenson N.E."/>
            <person name="Oesterhelt C."/>
            <person name="Lercher M.J."/>
            <person name="Weber A.P."/>
        </authorList>
    </citation>
    <scope>NUCLEOTIDE SEQUENCE [LARGE SCALE GENOMIC DNA]</scope>
    <source>
        <strain evidence="8">074W</strain>
    </source>
</reference>
<dbReference type="KEGG" id="gsl:Gasu_57630"/>
<dbReference type="GO" id="GO:0030150">
    <property type="term" value="P:protein import into mitochondrial matrix"/>
    <property type="evidence" value="ECO:0007669"/>
    <property type="project" value="TreeGrafter"/>
</dbReference>
<dbReference type="RefSeq" id="XP_005703164.1">
    <property type="nucleotide sequence ID" value="XM_005703107.1"/>
</dbReference>
<name>M2XT73_GALSU</name>
<feature type="transmembrane region" description="Helical" evidence="6">
    <location>
        <begin position="53"/>
        <end position="71"/>
    </location>
</feature>
<evidence type="ECO:0008006" key="9">
    <source>
        <dbReference type="Google" id="ProtNLM"/>
    </source>
</evidence>
<keyword evidence="4 6" id="KW-1133">Transmembrane helix</keyword>
<dbReference type="OMA" id="CGAHERY"/>
<keyword evidence="8" id="KW-1185">Reference proteome</keyword>
<evidence type="ECO:0000313" key="7">
    <source>
        <dbReference type="EMBL" id="EME26644.1"/>
    </source>
</evidence>
<dbReference type="Pfam" id="PF10247">
    <property type="entry name" value="Romo1"/>
    <property type="match status" value="1"/>
</dbReference>
<evidence type="ECO:0000256" key="4">
    <source>
        <dbReference type="ARBA" id="ARBA00022989"/>
    </source>
</evidence>
<dbReference type="GO" id="GO:0045039">
    <property type="term" value="P:protein insertion into mitochondrial inner membrane"/>
    <property type="evidence" value="ECO:0007669"/>
    <property type="project" value="TreeGrafter"/>
</dbReference>
<dbReference type="Gramene" id="EME26644">
    <property type="protein sequence ID" value="EME26644"/>
    <property type="gene ID" value="Gasu_57630"/>
</dbReference>
<evidence type="ECO:0000256" key="1">
    <source>
        <dbReference type="ARBA" id="ARBA00004370"/>
    </source>
</evidence>
<dbReference type="STRING" id="130081.M2XT73"/>
<dbReference type="InterPro" id="IPR018450">
    <property type="entry name" value="Romo1/Mgr2"/>
</dbReference>
<dbReference type="TCDB" id="1.A.111.1.6">
    <property type="family name" value="the reactive oxygen species modulator 1 (romo1) family"/>
</dbReference>
<comment type="subcellular location">
    <subcellularLocation>
        <location evidence="1">Membrane</location>
    </subcellularLocation>
</comment>
<dbReference type="PANTHER" id="PTHR28525">
    <property type="entry name" value="REACTIVE OXYGEN SPECIES MODULATOR 1"/>
    <property type="match status" value="1"/>
</dbReference>
<evidence type="ECO:0000313" key="8">
    <source>
        <dbReference type="Proteomes" id="UP000030680"/>
    </source>
</evidence>
<accession>M2XT73</accession>
<evidence type="ECO:0000256" key="2">
    <source>
        <dbReference type="ARBA" id="ARBA00007839"/>
    </source>
</evidence>
<dbReference type="SMART" id="SM01378">
    <property type="entry name" value="Romo1"/>
    <property type="match status" value="1"/>
</dbReference>
<keyword evidence="3 6" id="KW-0812">Transmembrane</keyword>